<dbReference type="InterPro" id="IPR001296">
    <property type="entry name" value="Glyco_trans_1"/>
</dbReference>
<dbReference type="Proteomes" id="UP000266441">
    <property type="component" value="Unassembled WGS sequence"/>
</dbReference>
<accession>A0A399CXZ1</accession>
<organism evidence="4 5">
    <name type="scientific">Mariniphaga sediminis</name>
    <dbReference type="NCBI Taxonomy" id="1628158"/>
    <lineage>
        <taxon>Bacteria</taxon>
        <taxon>Pseudomonadati</taxon>
        <taxon>Bacteroidota</taxon>
        <taxon>Bacteroidia</taxon>
        <taxon>Marinilabiliales</taxon>
        <taxon>Prolixibacteraceae</taxon>
        <taxon>Mariniphaga</taxon>
    </lineage>
</organism>
<evidence type="ECO:0000313" key="4">
    <source>
        <dbReference type="EMBL" id="RIH64615.1"/>
    </source>
</evidence>
<protein>
    <submittedName>
        <fullName evidence="4">Glycosyltransferase</fullName>
    </submittedName>
</protein>
<evidence type="ECO:0000256" key="1">
    <source>
        <dbReference type="ARBA" id="ARBA00022679"/>
    </source>
</evidence>
<dbReference type="CDD" id="cd03794">
    <property type="entry name" value="GT4_WbuB-like"/>
    <property type="match status" value="1"/>
</dbReference>
<evidence type="ECO:0000313" key="5">
    <source>
        <dbReference type="Proteomes" id="UP000266441"/>
    </source>
</evidence>
<dbReference type="Pfam" id="PF13439">
    <property type="entry name" value="Glyco_transf_4"/>
    <property type="match status" value="1"/>
</dbReference>
<dbReference type="PANTHER" id="PTHR46401:SF2">
    <property type="entry name" value="GLYCOSYLTRANSFERASE WBBK-RELATED"/>
    <property type="match status" value="1"/>
</dbReference>
<reference evidence="4 5" key="1">
    <citation type="journal article" date="2015" name="Int. J. Syst. Evol. Microbiol.">
        <title>Mariniphaga sediminis sp. nov., isolated from coastal sediment.</title>
        <authorList>
            <person name="Wang F.Q."/>
            <person name="Shen Q.Y."/>
            <person name="Chen G.J."/>
            <person name="Du Z.J."/>
        </authorList>
    </citation>
    <scope>NUCLEOTIDE SEQUENCE [LARGE SCALE GENOMIC DNA]</scope>
    <source>
        <strain evidence="4 5">SY21</strain>
    </source>
</reference>
<evidence type="ECO:0000259" key="2">
    <source>
        <dbReference type="Pfam" id="PF00534"/>
    </source>
</evidence>
<feature type="domain" description="Glycosyl transferase family 1" evidence="2">
    <location>
        <begin position="240"/>
        <end position="399"/>
    </location>
</feature>
<gene>
    <name evidence="4" type="ORF">D1164_13300</name>
</gene>
<dbReference type="PANTHER" id="PTHR46401">
    <property type="entry name" value="GLYCOSYLTRANSFERASE WBBK-RELATED"/>
    <property type="match status" value="1"/>
</dbReference>
<comment type="caution">
    <text evidence="4">The sequence shown here is derived from an EMBL/GenBank/DDBJ whole genome shotgun (WGS) entry which is preliminary data.</text>
</comment>
<dbReference type="InterPro" id="IPR028098">
    <property type="entry name" value="Glyco_trans_4-like_N"/>
</dbReference>
<evidence type="ECO:0000259" key="3">
    <source>
        <dbReference type="Pfam" id="PF13439"/>
    </source>
</evidence>
<feature type="domain" description="Glycosyltransferase subfamily 4-like N-terminal" evidence="3">
    <location>
        <begin position="102"/>
        <end position="237"/>
    </location>
</feature>
<dbReference type="Gene3D" id="3.40.50.2000">
    <property type="entry name" value="Glycogen Phosphorylase B"/>
    <property type="match status" value="2"/>
</dbReference>
<dbReference type="RefSeq" id="WP_119350487.1">
    <property type="nucleotide sequence ID" value="NZ_JBFHKJ010000012.1"/>
</dbReference>
<dbReference type="Pfam" id="PF00534">
    <property type="entry name" value="Glycos_transf_1"/>
    <property type="match status" value="1"/>
</dbReference>
<dbReference type="GO" id="GO:0016757">
    <property type="term" value="F:glycosyltransferase activity"/>
    <property type="evidence" value="ECO:0007669"/>
    <property type="project" value="InterPro"/>
</dbReference>
<name>A0A399CXZ1_9BACT</name>
<dbReference type="GO" id="GO:0009103">
    <property type="term" value="P:lipopolysaccharide biosynthetic process"/>
    <property type="evidence" value="ECO:0007669"/>
    <property type="project" value="TreeGrafter"/>
</dbReference>
<proteinExistence type="predicted"/>
<dbReference type="AlphaFoldDB" id="A0A399CXZ1"/>
<dbReference type="SUPFAM" id="SSF53756">
    <property type="entry name" value="UDP-Glycosyltransferase/glycogen phosphorylase"/>
    <property type="match status" value="1"/>
</dbReference>
<dbReference type="OrthoDB" id="9794575at2"/>
<keyword evidence="1 4" id="KW-0808">Transferase</keyword>
<sequence>MKKVLIITYYWPPSGGAGVQRWIKFVKYLPALGIEPLILTVHPNYATYPQIDLTLENDIPKSTKIFYAKSVDLYSFYKKVSSNKEVPYGGFANTKKNNLKEKIIRFIRGNFIIPDPRKGWNKYAVAKARELIRSHQIDTIITTSPPHSTQLIGLRLKREFDIKWIADLRDPWTDIYYFRQMYPTPIAMQIHKNLEKKVLVGADKIITVSESLKKLFAQKADNVLGKIEVISNGFDADDFKHVEINSESDFFFISYVGTISEKYDVSGLIQALSELPEDIRAKIKVRFIGRIPSNIIEEFDRAGLNKLLEVTGYVPHAKAIEFQFSSDALLLVIPDVKNNEGILTGKIFEYLASQKPILLVGPENGDAARIIRETKSGLVCDYKNHLKMKDGIIRFFQSKQLTIPEKNKLSDEVMMYTRENLTKELLTVINSL</sequence>
<keyword evidence="5" id="KW-1185">Reference proteome</keyword>
<dbReference type="EMBL" id="QWET01000009">
    <property type="protein sequence ID" value="RIH64615.1"/>
    <property type="molecule type" value="Genomic_DNA"/>
</dbReference>